<keyword evidence="10" id="KW-1185">Reference proteome</keyword>
<keyword evidence="7" id="KW-0472">Membrane</keyword>
<proteinExistence type="inferred from homology"/>
<keyword evidence="7" id="KW-0812">Transmembrane</keyword>
<dbReference type="PANTHER" id="PTHR47870">
    <property type="entry name" value="CYTOCHROME C-TYPE BIOGENESIS PROTEIN CCMH"/>
    <property type="match status" value="1"/>
</dbReference>
<evidence type="ECO:0000256" key="4">
    <source>
        <dbReference type="ARBA" id="ARBA00022729"/>
    </source>
</evidence>
<evidence type="ECO:0000313" key="10">
    <source>
        <dbReference type="Proteomes" id="UP001501523"/>
    </source>
</evidence>
<sequence length="141" mass="15517">MALALSPLAFAAVDPLPFKDHAQELRFQALTKQLRCLVCQNESLNDSSAPLAADLRRDVFQQMQAGKSDTEIKAWLTARYSDFVLYDPPLRGGTWLLWFGPLLVLLAGASAIFVIVRRRAKAAGTSAPTSVRPASDVEDDW</sequence>
<evidence type="ECO:0000256" key="7">
    <source>
        <dbReference type="RuleBase" id="RU364112"/>
    </source>
</evidence>
<comment type="function">
    <text evidence="7">Possible subunit of a heme lyase.</text>
</comment>
<dbReference type="Proteomes" id="UP001501523">
    <property type="component" value="Unassembled WGS sequence"/>
</dbReference>
<keyword evidence="2 7" id="KW-0349">Heme</keyword>
<feature type="domain" description="CcmH/CycL/Ccl2/NrfF N-terminal" evidence="8">
    <location>
        <begin position="2"/>
        <end position="129"/>
    </location>
</feature>
<evidence type="ECO:0000313" key="9">
    <source>
        <dbReference type="EMBL" id="GAA0715345.1"/>
    </source>
</evidence>
<dbReference type="Pfam" id="PF03918">
    <property type="entry name" value="CcmH"/>
    <property type="match status" value="1"/>
</dbReference>
<evidence type="ECO:0000256" key="5">
    <source>
        <dbReference type="ARBA" id="ARBA00022748"/>
    </source>
</evidence>
<evidence type="ECO:0000256" key="2">
    <source>
        <dbReference type="ARBA" id="ARBA00022617"/>
    </source>
</evidence>
<dbReference type="InterPro" id="IPR038297">
    <property type="entry name" value="CcmH/CycL/NrfF/Ccl2_sf"/>
</dbReference>
<organism evidence="9 10">
    <name type="scientific">Dokdonella soli</name>
    <dbReference type="NCBI Taxonomy" id="529810"/>
    <lineage>
        <taxon>Bacteria</taxon>
        <taxon>Pseudomonadati</taxon>
        <taxon>Pseudomonadota</taxon>
        <taxon>Gammaproteobacteria</taxon>
        <taxon>Lysobacterales</taxon>
        <taxon>Rhodanobacteraceae</taxon>
        <taxon>Dokdonella</taxon>
    </lineage>
</organism>
<dbReference type="RefSeq" id="WP_343790706.1">
    <property type="nucleotide sequence ID" value="NZ_BAAAEU010000008.1"/>
</dbReference>
<comment type="similarity">
    <text evidence="1 7">Belongs to the CcmH/CycL/Ccl2/NrfF family.</text>
</comment>
<evidence type="ECO:0000259" key="8">
    <source>
        <dbReference type="Pfam" id="PF03918"/>
    </source>
</evidence>
<dbReference type="EMBL" id="BAAAEU010000008">
    <property type="protein sequence ID" value="GAA0715345.1"/>
    <property type="molecule type" value="Genomic_DNA"/>
</dbReference>
<evidence type="ECO:0000256" key="6">
    <source>
        <dbReference type="ARBA" id="ARBA00023004"/>
    </source>
</evidence>
<dbReference type="CDD" id="cd16378">
    <property type="entry name" value="CcmH_N"/>
    <property type="match status" value="1"/>
</dbReference>
<reference evidence="9 10" key="1">
    <citation type="journal article" date="2019" name="Int. J. Syst. Evol. Microbiol.">
        <title>The Global Catalogue of Microorganisms (GCM) 10K type strain sequencing project: providing services to taxonomists for standard genome sequencing and annotation.</title>
        <authorList>
            <consortium name="The Broad Institute Genomics Platform"/>
            <consortium name="The Broad Institute Genome Sequencing Center for Infectious Disease"/>
            <person name="Wu L."/>
            <person name="Ma J."/>
        </authorList>
    </citation>
    <scope>NUCLEOTIDE SEQUENCE [LARGE SCALE GENOMIC DNA]</scope>
    <source>
        <strain evidence="9 10">JCM 15421</strain>
    </source>
</reference>
<accession>A0ABN1IK00</accession>
<keyword evidence="7" id="KW-1133">Transmembrane helix</keyword>
<evidence type="ECO:0000256" key="1">
    <source>
        <dbReference type="ARBA" id="ARBA00010342"/>
    </source>
</evidence>
<keyword evidence="6 7" id="KW-0408">Iron</keyword>
<protein>
    <recommendedName>
        <fullName evidence="7">Cytochrome c-type biogenesis protein</fullName>
    </recommendedName>
</protein>
<gene>
    <name evidence="9" type="ORF">GCM10009105_20750</name>
</gene>
<feature type="transmembrane region" description="Helical" evidence="7">
    <location>
        <begin position="95"/>
        <end position="116"/>
    </location>
</feature>
<dbReference type="InterPro" id="IPR051263">
    <property type="entry name" value="C-type_cytochrome_biogenesis"/>
</dbReference>
<name>A0ABN1IK00_9GAMM</name>
<dbReference type="Gene3D" id="1.10.8.640">
    <property type="entry name" value="Cytochrome C biogenesis protein"/>
    <property type="match status" value="1"/>
</dbReference>
<dbReference type="PANTHER" id="PTHR47870:SF1">
    <property type="entry name" value="CYTOCHROME C-TYPE BIOGENESIS PROTEIN CCMH"/>
    <property type="match status" value="1"/>
</dbReference>
<keyword evidence="4 7" id="KW-0732">Signal</keyword>
<evidence type="ECO:0000256" key="3">
    <source>
        <dbReference type="ARBA" id="ARBA00022723"/>
    </source>
</evidence>
<comment type="caution">
    <text evidence="9">The sequence shown here is derived from an EMBL/GenBank/DDBJ whole genome shotgun (WGS) entry which is preliminary data.</text>
</comment>
<keyword evidence="3 7" id="KW-0479">Metal-binding</keyword>
<dbReference type="InterPro" id="IPR005616">
    <property type="entry name" value="CcmH/CycL/Ccl2/NrfF_N"/>
</dbReference>
<keyword evidence="5" id="KW-0201">Cytochrome c-type biogenesis</keyword>